<dbReference type="EMBL" id="JACHDZ010000001">
    <property type="protein sequence ID" value="MBB5342799.1"/>
    <property type="molecule type" value="Genomic_DNA"/>
</dbReference>
<proteinExistence type="predicted"/>
<sequence length="189" mass="20644">MPIEYGETQMATYPNHSPLCFGIVKFPVLLLLIFCGAALSAQTVEIKLVDGRNGRPMVGSASYVNVWVGAERKEAIAIPTDGNGVALVKLTPNTEEINIPNHSGDRGSVVVDNPVVNYDESFRINAPYVLCGSGGSHSSWLMSEHFLTKQILQQGYVSPNTCGKVTASLRPGQVILFVRPLTWWEKLKQ</sequence>
<keyword evidence="1" id="KW-0812">Transmembrane</keyword>
<keyword evidence="1" id="KW-1133">Transmembrane helix</keyword>
<comment type="caution">
    <text evidence="2">The sequence shown here is derived from an EMBL/GenBank/DDBJ whole genome shotgun (WGS) entry which is preliminary data.</text>
</comment>
<dbReference type="Proteomes" id="UP000569092">
    <property type="component" value="Unassembled WGS sequence"/>
</dbReference>
<name>A0A7W8N289_9BACT</name>
<protein>
    <submittedName>
        <fullName evidence="2">Uncharacterized protein</fullName>
    </submittedName>
</protein>
<evidence type="ECO:0000313" key="2">
    <source>
        <dbReference type="EMBL" id="MBB5342799.1"/>
    </source>
</evidence>
<evidence type="ECO:0000313" key="3">
    <source>
        <dbReference type="Proteomes" id="UP000569092"/>
    </source>
</evidence>
<accession>A0A7W8N289</accession>
<reference evidence="2 3" key="1">
    <citation type="submission" date="2020-08" db="EMBL/GenBank/DDBJ databases">
        <title>Genomic Encyclopedia of Type Strains, Phase IV (KMG-V): Genome sequencing to study the core and pangenomes of soil and plant-associated prokaryotes.</title>
        <authorList>
            <person name="Whitman W."/>
        </authorList>
    </citation>
    <scope>NUCLEOTIDE SEQUENCE [LARGE SCALE GENOMIC DNA]</scope>
    <source>
        <strain evidence="2 3">M8US30</strain>
    </source>
</reference>
<evidence type="ECO:0000256" key="1">
    <source>
        <dbReference type="SAM" id="Phobius"/>
    </source>
</evidence>
<organism evidence="2 3">
    <name type="scientific">Tunturiibacter lichenicola</name>
    <dbReference type="NCBI Taxonomy" id="2051959"/>
    <lineage>
        <taxon>Bacteria</taxon>
        <taxon>Pseudomonadati</taxon>
        <taxon>Acidobacteriota</taxon>
        <taxon>Terriglobia</taxon>
        <taxon>Terriglobales</taxon>
        <taxon>Acidobacteriaceae</taxon>
        <taxon>Tunturiibacter</taxon>
    </lineage>
</organism>
<gene>
    <name evidence="2" type="ORF">HDF10_000749</name>
</gene>
<keyword evidence="1" id="KW-0472">Membrane</keyword>
<dbReference type="AlphaFoldDB" id="A0A7W8N289"/>
<feature type="transmembrane region" description="Helical" evidence="1">
    <location>
        <begin position="16"/>
        <end position="39"/>
    </location>
</feature>